<reference evidence="4" key="1">
    <citation type="submission" date="2023-05" db="EMBL/GenBank/DDBJ databases">
        <title>Metabolic capabilities are highly conserved among human nasal-associated Corynebacterium species in pangenomic analyses.</title>
        <authorList>
            <person name="Tran T.H."/>
            <person name="Roberts A.Q."/>
            <person name="Escapa I.F."/>
            <person name="Gao W."/>
            <person name="Conlan S."/>
            <person name="Kong H."/>
            <person name="Segre J.A."/>
            <person name="Kelly M.S."/>
            <person name="Lemon K.P."/>
        </authorList>
    </citation>
    <scope>NUCLEOTIDE SEQUENCE</scope>
    <source>
        <strain evidence="4">KPL2654</strain>
    </source>
</reference>
<evidence type="ECO:0000256" key="1">
    <source>
        <dbReference type="SAM" id="Coils"/>
    </source>
</evidence>
<feature type="region of interest" description="Disordered" evidence="2">
    <location>
        <begin position="616"/>
        <end position="638"/>
    </location>
</feature>
<dbReference type="Proteomes" id="UP001226160">
    <property type="component" value="Unassembled WGS sequence"/>
</dbReference>
<evidence type="ECO:0000259" key="3">
    <source>
        <dbReference type="Pfam" id="PF13476"/>
    </source>
</evidence>
<name>A0AAP4BU82_9CORY</name>
<feature type="coiled-coil region" evidence="1">
    <location>
        <begin position="234"/>
        <end position="422"/>
    </location>
</feature>
<dbReference type="PANTHER" id="PTHR41259:SF1">
    <property type="entry name" value="DOUBLE-STRAND BREAK REPAIR RAD50 ATPASE, PUTATIVE-RELATED"/>
    <property type="match status" value="1"/>
</dbReference>
<evidence type="ECO:0000313" key="5">
    <source>
        <dbReference type="Proteomes" id="UP001226160"/>
    </source>
</evidence>
<comment type="caution">
    <text evidence="4">The sequence shown here is derived from an EMBL/GenBank/DDBJ whole genome shotgun (WGS) entry which is preliminary data.</text>
</comment>
<protein>
    <submittedName>
        <fullName evidence="4">AAA family ATPase</fullName>
    </submittedName>
</protein>
<gene>
    <name evidence="4" type="ORF">QPX54_03650</name>
</gene>
<feature type="domain" description="Rad50/SbcC-type AAA" evidence="3">
    <location>
        <begin position="7"/>
        <end position="288"/>
    </location>
</feature>
<feature type="coiled-coil region" evidence="1">
    <location>
        <begin position="759"/>
        <end position="817"/>
    </location>
</feature>
<dbReference type="RefSeq" id="WP_249606455.1">
    <property type="nucleotide sequence ID" value="NZ_CP091865.1"/>
</dbReference>
<dbReference type="SUPFAM" id="SSF52540">
    <property type="entry name" value="P-loop containing nucleoside triphosphate hydrolases"/>
    <property type="match status" value="1"/>
</dbReference>
<accession>A0AAP4BU82</accession>
<dbReference type="PANTHER" id="PTHR41259">
    <property type="entry name" value="DOUBLE-STRAND BREAK REPAIR RAD50 ATPASE, PUTATIVE-RELATED"/>
    <property type="match status" value="1"/>
</dbReference>
<dbReference type="InterPro" id="IPR038729">
    <property type="entry name" value="Rad50/SbcC_AAA"/>
</dbReference>
<keyword evidence="1" id="KW-0175">Coiled coil</keyword>
<proteinExistence type="predicted"/>
<dbReference type="InterPro" id="IPR027417">
    <property type="entry name" value="P-loop_NTPase"/>
</dbReference>
<dbReference type="EMBL" id="JASNVP010000003">
    <property type="protein sequence ID" value="MDK4325611.1"/>
    <property type="molecule type" value="Genomic_DNA"/>
</dbReference>
<feature type="coiled-coil region" evidence="1">
    <location>
        <begin position="649"/>
        <end position="683"/>
    </location>
</feature>
<feature type="compositionally biased region" description="Acidic residues" evidence="2">
    <location>
        <begin position="617"/>
        <end position="631"/>
    </location>
</feature>
<dbReference type="Pfam" id="PF13476">
    <property type="entry name" value="AAA_23"/>
    <property type="match status" value="1"/>
</dbReference>
<dbReference type="AlphaFoldDB" id="A0AAP4BU82"/>
<dbReference type="Gene3D" id="3.40.50.300">
    <property type="entry name" value="P-loop containing nucleotide triphosphate hydrolases"/>
    <property type="match status" value="2"/>
</dbReference>
<sequence>MMRIHGLYLHNIRGISQLELSELPETGVVVIHGDNEAGKSTIMDAIDACLNYKYSGFPKDIKSLVPADGSGWPEIRLDLSIGPYRMEIYKQFSSSAASKKCELKLHSPKKARLRGDEAENEFRSIISEYLDTDLLDALFVRQGKLHHSLAAAGIPSVESSLQSGHFWNKNNGSANATAKDTADIASESPENAGFFTVSGTNTEQAQEESRLLAAVNAEYARYYTAKTGKSAKELKAAEEELSAAQTRYDEAKKQLDHVAGYVAEYEELSEREKLAAGEIPNAEQEYANAEAAKQNAETVQQRLSDAVDSVRQAMQQKNSQSELLEARTALIDELAQEQSRRDELSAQLQQAEETAAQEAVIIDQLQDTKNKADAKYRAQRDRHKAVRMSSNKLRNAQRAQELRDLLDTVEGIDTKIAEARAELAALPAYVDRSAWQRLRQAHDDVVVEQKLADAHAARLELCAGSPTTVTVVDDAGSRDISLGSAVQSGAGEQEEQATEKFQPEHSLALSDGMSVQFGDITAVYRSGQREQEDSQSVLSALEQARAQLDELLREFHCSDLESAEKIYTRCDALDGEITALRNRRAGVVGDKDIDDVVQELAGLDQYAKDGGVVDLGTEPDNEPGAELDTEPGTEPGTEMSADQLAGLTADEIAAELSAAEAAEERAREELEAAANKLAAYDGRPAATEAMRVRERYGLANERVVAAEEKVSATADSASMEKLRENVELANMHWQQALNEREAAQAAADDADVSMAMRNWEGAKAHLAQLQKTMRDAENRKLALTSHIEAATGAAERLHKAEAQLENRKADYAVVERRAHAAARLRETLIRHRDAARQRYMEPFARELERFARVVFDQSVSFELDESLAISQRIIGDQALETEHLSGGAQEQLALLVRFAVAALTARGQQGSTAAGELPVIPVPVMVDDALGSTDARRLRLMATLFSEIARQTQVFVLTCMPERYSRVVGAQRYSMRELTAG</sequence>
<evidence type="ECO:0000256" key="2">
    <source>
        <dbReference type="SAM" id="MobiDB-lite"/>
    </source>
</evidence>
<evidence type="ECO:0000313" key="4">
    <source>
        <dbReference type="EMBL" id="MDK4325611.1"/>
    </source>
</evidence>
<feature type="coiled-coil region" evidence="1">
    <location>
        <begin position="534"/>
        <end position="561"/>
    </location>
</feature>
<organism evidence="4 5">
    <name type="scientific">Corynebacterium propinquum</name>
    <dbReference type="NCBI Taxonomy" id="43769"/>
    <lineage>
        <taxon>Bacteria</taxon>
        <taxon>Bacillati</taxon>
        <taxon>Actinomycetota</taxon>
        <taxon>Actinomycetes</taxon>
        <taxon>Mycobacteriales</taxon>
        <taxon>Corynebacteriaceae</taxon>
        <taxon>Corynebacterium</taxon>
    </lineage>
</organism>